<evidence type="ECO:0008006" key="2">
    <source>
        <dbReference type="Google" id="ProtNLM"/>
    </source>
</evidence>
<accession>A0A0F9E2B6</accession>
<name>A0A0F9E2B6_9ZZZZ</name>
<sequence>SKLKQWITVGDDRVSQLICQPNEAGSGRGIPIDASFESGHVTTPGHPRCRCSVAFFGATRDQIEAGLTPQGRTEWIGGLSEGVLQVGRLRILKPPEIIGTRRVGVVGRPGVTRVVPIRRAGTAQIIDRPEVIKSAGITSEALRGVGAN</sequence>
<proteinExistence type="predicted"/>
<dbReference type="AlphaFoldDB" id="A0A0F9E2B6"/>
<dbReference type="EMBL" id="LAZR01038956">
    <property type="protein sequence ID" value="KKL18208.1"/>
    <property type="molecule type" value="Genomic_DNA"/>
</dbReference>
<organism evidence="1">
    <name type="scientific">marine sediment metagenome</name>
    <dbReference type="NCBI Taxonomy" id="412755"/>
    <lineage>
        <taxon>unclassified sequences</taxon>
        <taxon>metagenomes</taxon>
        <taxon>ecological metagenomes</taxon>
    </lineage>
</organism>
<feature type="non-terminal residue" evidence="1">
    <location>
        <position position="1"/>
    </location>
</feature>
<evidence type="ECO:0000313" key="1">
    <source>
        <dbReference type="EMBL" id="KKL18208.1"/>
    </source>
</evidence>
<comment type="caution">
    <text evidence="1">The sequence shown here is derived from an EMBL/GenBank/DDBJ whole genome shotgun (WGS) entry which is preliminary data.</text>
</comment>
<protein>
    <recommendedName>
        <fullName evidence="2">Phage head morphogenesis domain-containing protein</fullName>
    </recommendedName>
</protein>
<reference evidence="1" key="1">
    <citation type="journal article" date="2015" name="Nature">
        <title>Complex archaea that bridge the gap between prokaryotes and eukaryotes.</title>
        <authorList>
            <person name="Spang A."/>
            <person name="Saw J.H."/>
            <person name="Jorgensen S.L."/>
            <person name="Zaremba-Niedzwiedzka K."/>
            <person name="Martijn J."/>
            <person name="Lind A.E."/>
            <person name="van Eijk R."/>
            <person name="Schleper C."/>
            <person name="Guy L."/>
            <person name="Ettema T.J."/>
        </authorList>
    </citation>
    <scope>NUCLEOTIDE SEQUENCE</scope>
</reference>
<gene>
    <name evidence="1" type="ORF">LCGC14_2477840</name>
</gene>